<evidence type="ECO:0000256" key="3">
    <source>
        <dbReference type="ARBA" id="ARBA00022989"/>
    </source>
</evidence>
<evidence type="ECO:0000256" key="2">
    <source>
        <dbReference type="ARBA" id="ARBA00022692"/>
    </source>
</evidence>
<dbReference type="InParanoid" id="A0A517SAK0"/>
<organism evidence="6 7">
    <name type="scientific">Caulifigura coniformis</name>
    <dbReference type="NCBI Taxonomy" id="2527983"/>
    <lineage>
        <taxon>Bacteria</taxon>
        <taxon>Pseudomonadati</taxon>
        <taxon>Planctomycetota</taxon>
        <taxon>Planctomycetia</taxon>
        <taxon>Planctomycetales</taxon>
        <taxon>Planctomycetaceae</taxon>
        <taxon>Caulifigura</taxon>
    </lineage>
</organism>
<sequence length="56" mass="5945">MLRTIILLLLIALAAGMLGFGGVEGLALWMIRILLLVFVVLLIVSVVTGGRSAPRL</sequence>
<evidence type="ECO:0000256" key="4">
    <source>
        <dbReference type="ARBA" id="ARBA00023136"/>
    </source>
</evidence>
<dbReference type="Pfam" id="PF07043">
    <property type="entry name" value="DUF1328"/>
    <property type="match status" value="1"/>
</dbReference>
<gene>
    <name evidence="6" type="ORF">Pan44_11210</name>
</gene>
<evidence type="ECO:0000313" key="6">
    <source>
        <dbReference type="EMBL" id="QDT53106.1"/>
    </source>
</evidence>
<keyword evidence="2 5" id="KW-0812">Transmembrane</keyword>
<keyword evidence="7" id="KW-1185">Reference proteome</keyword>
<keyword evidence="1" id="KW-1003">Cell membrane</keyword>
<evidence type="ECO:0000313" key="7">
    <source>
        <dbReference type="Proteomes" id="UP000315700"/>
    </source>
</evidence>
<dbReference type="HAMAP" id="MF_01361">
    <property type="entry name" value="UPF0391"/>
    <property type="match status" value="1"/>
</dbReference>
<dbReference type="EMBL" id="CP036271">
    <property type="protein sequence ID" value="QDT53106.1"/>
    <property type="molecule type" value="Genomic_DNA"/>
</dbReference>
<proteinExistence type="inferred from homology"/>
<evidence type="ECO:0000256" key="5">
    <source>
        <dbReference type="SAM" id="Phobius"/>
    </source>
</evidence>
<accession>A0A517SAK0</accession>
<dbReference type="AlphaFoldDB" id="A0A517SAK0"/>
<keyword evidence="3 5" id="KW-1133">Transmembrane helix</keyword>
<name>A0A517SAK0_9PLAN</name>
<dbReference type="RefSeq" id="WP_145028038.1">
    <property type="nucleotide sequence ID" value="NZ_CP036271.1"/>
</dbReference>
<keyword evidence="4 5" id="KW-0472">Membrane</keyword>
<protein>
    <submittedName>
        <fullName evidence="6">Uncharacterized protein</fullName>
    </submittedName>
</protein>
<reference evidence="6 7" key="1">
    <citation type="submission" date="2019-02" db="EMBL/GenBank/DDBJ databases">
        <title>Deep-cultivation of Planctomycetes and their phenomic and genomic characterization uncovers novel biology.</title>
        <authorList>
            <person name="Wiegand S."/>
            <person name="Jogler M."/>
            <person name="Boedeker C."/>
            <person name="Pinto D."/>
            <person name="Vollmers J."/>
            <person name="Rivas-Marin E."/>
            <person name="Kohn T."/>
            <person name="Peeters S.H."/>
            <person name="Heuer A."/>
            <person name="Rast P."/>
            <person name="Oberbeckmann S."/>
            <person name="Bunk B."/>
            <person name="Jeske O."/>
            <person name="Meyerdierks A."/>
            <person name="Storesund J.E."/>
            <person name="Kallscheuer N."/>
            <person name="Luecker S."/>
            <person name="Lage O.M."/>
            <person name="Pohl T."/>
            <person name="Merkel B.J."/>
            <person name="Hornburger P."/>
            <person name="Mueller R.-W."/>
            <person name="Bruemmer F."/>
            <person name="Labrenz M."/>
            <person name="Spormann A.M."/>
            <person name="Op den Camp H."/>
            <person name="Overmann J."/>
            <person name="Amann R."/>
            <person name="Jetten M.S.M."/>
            <person name="Mascher T."/>
            <person name="Medema M.H."/>
            <person name="Devos D.P."/>
            <person name="Kaster A.-K."/>
            <person name="Ovreas L."/>
            <person name="Rohde M."/>
            <person name="Galperin M.Y."/>
            <person name="Jogler C."/>
        </authorList>
    </citation>
    <scope>NUCLEOTIDE SEQUENCE [LARGE SCALE GENOMIC DNA]</scope>
    <source>
        <strain evidence="6 7">Pan44</strain>
    </source>
</reference>
<dbReference type="PIRSF" id="PIRSF036466">
    <property type="entry name" value="UCP036466"/>
    <property type="match status" value="1"/>
</dbReference>
<feature type="transmembrane region" description="Helical" evidence="5">
    <location>
        <begin position="29"/>
        <end position="50"/>
    </location>
</feature>
<dbReference type="Proteomes" id="UP000315700">
    <property type="component" value="Chromosome"/>
</dbReference>
<evidence type="ECO:0000256" key="1">
    <source>
        <dbReference type="ARBA" id="ARBA00022475"/>
    </source>
</evidence>
<dbReference type="KEGG" id="ccos:Pan44_11210"/>
<dbReference type="InterPro" id="IPR009760">
    <property type="entry name" value="DUF1328"/>
</dbReference>
<dbReference type="GO" id="GO:0005886">
    <property type="term" value="C:plasma membrane"/>
    <property type="evidence" value="ECO:0007669"/>
    <property type="project" value="InterPro"/>
</dbReference>